<feature type="compositionally biased region" description="Low complexity" evidence="1">
    <location>
        <begin position="8"/>
        <end position="29"/>
    </location>
</feature>
<evidence type="ECO:0000256" key="1">
    <source>
        <dbReference type="SAM" id="MobiDB-lite"/>
    </source>
</evidence>
<feature type="region of interest" description="Disordered" evidence="1">
    <location>
        <begin position="1"/>
        <end position="29"/>
    </location>
</feature>
<dbReference type="HOGENOM" id="CLU_3087930_0_0_1"/>
<protein>
    <submittedName>
        <fullName evidence="2">Uncharacterized protein</fullName>
    </submittedName>
</protein>
<evidence type="ECO:0000313" key="2">
    <source>
        <dbReference type="EMBL" id="KIK82167.1"/>
    </source>
</evidence>
<dbReference type="EMBL" id="KN825669">
    <property type="protein sequence ID" value="KIK82167.1"/>
    <property type="molecule type" value="Genomic_DNA"/>
</dbReference>
<keyword evidence="3" id="KW-1185">Reference proteome</keyword>
<reference evidence="3" key="2">
    <citation type="submission" date="2015-01" db="EMBL/GenBank/DDBJ databases">
        <title>Evolutionary Origins and Diversification of the Mycorrhizal Mutualists.</title>
        <authorList>
            <consortium name="DOE Joint Genome Institute"/>
            <consortium name="Mycorrhizal Genomics Consortium"/>
            <person name="Kohler A."/>
            <person name="Kuo A."/>
            <person name="Nagy L.G."/>
            <person name="Floudas D."/>
            <person name="Copeland A."/>
            <person name="Barry K.W."/>
            <person name="Cichocki N."/>
            <person name="Veneault-Fourrey C."/>
            <person name="LaButti K."/>
            <person name="Lindquist E.A."/>
            <person name="Lipzen A."/>
            <person name="Lundell T."/>
            <person name="Morin E."/>
            <person name="Murat C."/>
            <person name="Riley R."/>
            <person name="Ohm R."/>
            <person name="Sun H."/>
            <person name="Tunlid A."/>
            <person name="Henrissat B."/>
            <person name="Grigoriev I.V."/>
            <person name="Hibbett D.S."/>
            <person name="Martin F."/>
        </authorList>
    </citation>
    <scope>NUCLEOTIDE SEQUENCE [LARGE SCALE GENOMIC DNA]</scope>
    <source>
        <strain evidence="3">Ve08.2h10</strain>
    </source>
</reference>
<dbReference type="AlphaFoldDB" id="A0A0D0CHI3"/>
<dbReference type="Proteomes" id="UP000054538">
    <property type="component" value="Unassembled WGS sequence"/>
</dbReference>
<name>A0A0D0CHI3_9AGAM</name>
<accession>A0A0D0CHI3</accession>
<gene>
    <name evidence="2" type="ORF">PAXRUDRAFT_832371</name>
</gene>
<dbReference type="InParanoid" id="A0A0D0CHI3"/>
<organism evidence="2 3">
    <name type="scientific">Paxillus rubicundulus Ve08.2h10</name>
    <dbReference type="NCBI Taxonomy" id="930991"/>
    <lineage>
        <taxon>Eukaryota</taxon>
        <taxon>Fungi</taxon>
        <taxon>Dikarya</taxon>
        <taxon>Basidiomycota</taxon>
        <taxon>Agaricomycotina</taxon>
        <taxon>Agaricomycetes</taxon>
        <taxon>Agaricomycetidae</taxon>
        <taxon>Boletales</taxon>
        <taxon>Paxilineae</taxon>
        <taxon>Paxillaceae</taxon>
        <taxon>Paxillus</taxon>
    </lineage>
</organism>
<proteinExistence type="predicted"/>
<sequence>MTSTTVPSSNVMASSSSSSTSINTPSLTNNNEIDAENFFTYHLQSILHLQNG</sequence>
<reference evidence="2 3" key="1">
    <citation type="submission" date="2014-04" db="EMBL/GenBank/DDBJ databases">
        <authorList>
            <consortium name="DOE Joint Genome Institute"/>
            <person name="Kuo A."/>
            <person name="Kohler A."/>
            <person name="Jargeat P."/>
            <person name="Nagy L.G."/>
            <person name="Floudas D."/>
            <person name="Copeland A."/>
            <person name="Barry K.W."/>
            <person name="Cichocki N."/>
            <person name="Veneault-Fourrey C."/>
            <person name="LaButti K."/>
            <person name="Lindquist E.A."/>
            <person name="Lipzen A."/>
            <person name="Lundell T."/>
            <person name="Morin E."/>
            <person name="Murat C."/>
            <person name="Sun H."/>
            <person name="Tunlid A."/>
            <person name="Henrissat B."/>
            <person name="Grigoriev I.V."/>
            <person name="Hibbett D.S."/>
            <person name="Martin F."/>
            <person name="Nordberg H.P."/>
            <person name="Cantor M.N."/>
            <person name="Hua S.X."/>
        </authorList>
    </citation>
    <scope>NUCLEOTIDE SEQUENCE [LARGE SCALE GENOMIC DNA]</scope>
    <source>
        <strain evidence="2 3">Ve08.2h10</strain>
    </source>
</reference>
<evidence type="ECO:0000313" key="3">
    <source>
        <dbReference type="Proteomes" id="UP000054538"/>
    </source>
</evidence>